<evidence type="ECO:0000313" key="2">
    <source>
        <dbReference type="EMBL" id="CAI9172329.1"/>
    </source>
</evidence>
<feature type="compositionally biased region" description="Basic and acidic residues" evidence="1">
    <location>
        <begin position="34"/>
        <end position="43"/>
    </location>
</feature>
<keyword evidence="3" id="KW-1185">Reference proteome</keyword>
<sequence>MGKRASPLGFHETQMKQHLDRARQGWGGTAADAGPKDREHEVGVAELGSSASPGQPRWEQWVTWGPRSAQHALRPRKARPEHAHDGAATGRQKQGAFGGRDSAGTQRHFYFLLLVKEKHGPTRDMVGKHKPGQWAKASEKAQDRTRARVGLVPGADMTAWAIGRLRAPPCPTLPWPESPRTPLASIRSLHLNARHVCRHGCPSSLGP</sequence>
<name>A0ABN8ZF06_RANTA</name>
<proteinExistence type="predicted"/>
<reference evidence="2" key="1">
    <citation type="submission" date="2023-04" db="EMBL/GenBank/DDBJ databases">
        <authorList>
            <consortium name="ELIXIR-Norway"/>
        </authorList>
    </citation>
    <scope>NUCLEOTIDE SEQUENCE [LARGE SCALE GENOMIC DNA]</scope>
</reference>
<gene>
    <name evidence="2" type="ORF">MRATA1EN1_LOCUS21291</name>
</gene>
<evidence type="ECO:0000313" key="3">
    <source>
        <dbReference type="Proteomes" id="UP001176941"/>
    </source>
</evidence>
<accession>A0ABN8ZF06</accession>
<dbReference type="EMBL" id="OX459968">
    <property type="protein sequence ID" value="CAI9172329.1"/>
    <property type="molecule type" value="Genomic_DNA"/>
</dbReference>
<organism evidence="2 3">
    <name type="scientific">Rangifer tarandus platyrhynchus</name>
    <name type="common">Svalbard reindeer</name>
    <dbReference type="NCBI Taxonomy" id="3082113"/>
    <lineage>
        <taxon>Eukaryota</taxon>
        <taxon>Metazoa</taxon>
        <taxon>Chordata</taxon>
        <taxon>Craniata</taxon>
        <taxon>Vertebrata</taxon>
        <taxon>Euteleostomi</taxon>
        <taxon>Mammalia</taxon>
        <taxon>Eutheria</taxon>
        <taxon>Laurasiatheria</taxon>
        <taxon>Artiodactyla</taxon>
        <taxon>Ruminantia</taxon>
        <taxon>Pecora</taxon>
        <taxon>Cervidae</taxon>
        <taxon>Odocoileinae</taxon>
        <taxon>Rangifer</taxon>
    </lineage>
</organism>
<feature type="region of interest" description="Disordered" evidence="1">
    <location>
        <begin position="122"/>
        <end position="142"/>
    </location>
</feature>
<dbReference type="Proteomes" id="UP001176941">
    <property type="component" value="Chromosome 32"/>
</dbReference>
<protein>
    <submittedName>
        <fullName evidence="2">Uncharacterized protein</fullName>
    </submittedName>
</protein>
<evidence type="ECO:0000256" key="1">
    <source>
        <dbReference type="SAM" id="MobiDB-lite"/>
    </source>
</evidence>
<feature type="region of interest" description="Disordered" evidence="1">
    <location>
        <begin position="16"/>
        <end position="102"/>
    </location>
</feature>